<protein>
    <recommendedName>
        <fullName evidence="3">DDE-1 domain-containing protein</fullName>
    </recommendedName>
</protein>
<organism evidence="1 2">
    <name type="scientific">Choiromyces venosus 120613-1</name>
    <dbReference type="NCBI Taxonomy" id="1336337"/>
    <lineage>
        <taxon>Eukaryota</taxon>
        <taxon>Fungi</taxon>
        <taxon>Dikarya</taxon>
        <taxon>Ascomycota</taxon>
        <taxon>Pezizomycotina</taxon>
        <taxon>Pezizomycetes</taxon>
        <taxon>Pezizales</taxon>
        <taxon>Tuberaceae</taxon>
        <taxon>Choiromyces</taxon>
    </lineage>
</organism>
<accession>A0A3N4JJI6</accession>
<gene>
    <name evidence="1" type="ORF">L873DRAFT_1041108</name>
</gene>
<reference evidence="1 2" key="1">
    <citation type="journal article" date="2018" name="Nat. Ecol. Evol.">
        <title>Pezizomycetes genomes reveal the molecular basis of ectomycorrhizal truffle lifestyle.</title>
        <authorList>
            <person name="Murat C."/>
            <person name="Payen T."/>
            <person name="Noel B."/>
            <person name="Kuo A."/>
            <person name="Morin E."/>
            <person name="Chen J."/>
            <person name="Kohler A."/>
            <person name="Krizsan K."/>
            <person name="Balestrini R."/>
            <person name="Da Silva C."/>
            <person name="Montanini B."/>
            <person name="Hainaut M."/>
            <person name="Levati E."/>
            <person name="Barry K.W."/>
            <person name="Belfiori B."/>
            <person name="Cichocki N."/>
            <person name="Clum A."/>
            <person name="Dockter R.B."/>
            <person name="Fauchery L."/>
            <person name="Guy J."/>
            <person name="Iotti M."/>
            <person name="Le Tacon F."/>
            <person name="Lindquist E.A."/>
            <person name="Lipzen A."/>
            <person name="Malagnac F."/>
            <person name="Mello A."/>
            <person name="Molinier V."/>
            <person name="Miyauchi S."/>
            <person name="Poulain J."/>
            <person name="Riccioni C."/>
            <person name="Rubini A."/>
            <person name="Sitrit Y."/>
            <person name="Splivallo R."/>
            <person name="Traeger S."/>
            <person name="Wang M."/>
            <person name="Zifcakova L."/>
            <person name="Wipf D."/>
            <person name="Zambonelli A."/>
            <person name="Paolocci F."/>
            <person name="Nowrousian M."/>
            <person name="Ottonello S."/>
            <person name="Baldrian P."/>
            <person name="Spatafora J.W."/>
            <person name="Henrissat B."/>
            <person name="Nagy L.G."/>
            <person name="Aury J.M."/>
            <person name="Wincker P."/>
            <person name="Grigoriev I.V."/>
            <person name="Bonfante P."/>
            <person name="Martin F.M."/>
        </authorList>
    </citation>
    <scope>NUCLEOTIDE SEQUENCE [LARGE SCALE GENOMIC DNA]</scope>
    <source>
        <strain evidence="1 2">120613-1</strain>
    </source>
</reference>
<dbReference type="EMBL" id="ML120396">
    <property type="protein sequence ID" value="RPA98386.1"/>
    <property type="molecule type" value="Genomic_DNA"/>
</dbReference>
<keyword evidence="2" id="KW-1185">Reference proteome</keyword>
<name>A0A3N4JJI6_9PEZI</name>
<dbReference type="Proteomes" id="UP000276215">
    <property type="component" value="Unassembled WGS sequence"/>
</dbReference>
<evidence type="ECO:0000313" key="2">
    <source>
        <dbReference type="Proteomes" id="UP000276215"/>
    </source>
</evidence>
<dbReference type="OrthoDB" id="5425161at2759"/>
<dbReference type="AlphaFoldDB" id="A0A3N4JJI6"/>
<proteinExistence type="predicted"/>
<evidence type="ECO:0008006" key="3">
    <source>
        <dbReference type="Google" id="ProtNLM"/>
    </source>
</evidence>
<evidence type="ECO:0000313" key="1">
    <source>
        <dbReference type="EMBL" id="RPA98386.1"/>
    </source>
</evidence>
<sequence>MIYNCMSCETITNHARFCNIPFCFPTHSSHLLQPLDVGLFSPQQYYYVTELD</sequence>